<name>A0ACB0J5F1_TRIPR</name>
<protein>
    <submittedName>
        <fullName evidence="1">Uncharacterized protein</fullName>
    </submittedName>
</protein>
<accession>A0ACB0J5F1</accession>
<gene>
    <name evidence="1" type="ORF">MILVUS5_LOCUS9376</name>
</gene>
<organism evidence="1 2">
    <name type="scientific">Trifolium pratense</name>
    <name type="common">Red clover</name>
    <dbReference type="NCBI Taxonomy" id="57577"/>
    <lineage>
        <taxon>Eukaryota</taxon>
        <taxon>Viridiplantae</taxon>
        <taxon>Streptophyta</taxon>
        <taxon>Embryophyta</taxon>
        <taxon>Tracheophyta</taxon>
        <taxon>Spermatophyta</taxon>
        <taxon>Magnoliopsida</taxon>
        <taxon>eudicotyledons</taxon>
        <taxon>Gunneridae</taxon>
        <taxon>Pentapetalae</taxon>
        <taxon>rosids</taxon>
        <taxon>fabids</taxon>
        <taxon>Fabales</taxon>
        <taxon>Fabaceae</taxon>
        <taxon>Papilionoideae</taxon>
        <taxon>50 kb inversion clade</taxon>
        <taxon>NPAAA clade</taxon>
        <taxon>Hologalegina</taxon>
        <taxon>IRL clade</taxon>
        <taxon>Trifolieae</taxon>
        <taxon>Trifolium</taxon>
    </lineage>
</organism>
<dbReference type="EMBL" id="CASHSV030000024">
    <property type="protein sequence ID" value="CAJ2639331.1"/>
    <property type="molecule type" value="Genomic_DNA"/>
</dbReference>
<sequence length="451" mass="52125">MGQENNLAQKRTTSTGGLPTTTITSSSRNRTLPRGRQIQKTFNNIKITILCGFVTILVLRGTIGVNLGSSQNDAVNQNVIEETNRILAEIRSDSDPSDRNQTETFLSLNETYALGPKIRNWDTERKKWLTDNPEYPNFVRGKPRILLLTGSPPKPCDNPIGDHYLLKSIKNKIDYCRLHGIEIVYNMAHLDMELAGYWAKLPMIRRLMLSHPEVEWIWWMDSDAFFTDMVFELPMNKYNDYNLVLHGYPDLLFEQNSWIAVNTGSFLFRNCQWSLDLLDAWAPMGPKGPIREEAGKILTANLKGRPAFEADDQSALIYLLLSKKDKWMEKVFLENSFYLHGYWAGLVDRYEEMMEKYHPGLGDERWPFVTHFVGCKPCGSYGDYPVERCLSSMERAFNFADNQVLKLYGFRHRGLLSPKIKRIRNETVTPLEFVDQFDIRRQHTSSVESRN</sequence>
<dbReference type="Proteomes" id="UP001177021">
    <property type="component" value="Unassembled WGS sequence"/>
</dbReference>
<evidence type="ECO:0000313" key="2">
    <source>
        <dbReference type="Proteomes" id="UP001177021"/>
    </source>
</evidence>
<comment type="caution">
    <text evidence="1">The sequence shown here is derived from an EMBL/GenBank/DDBJ whole genome shotgun (WGS) entry which is preliminary data.</text>
</comment>
<reference evidence="1" key="1">
    <citation type="submission" date="2023-10" db="EMBL/GenBank/DDBJ databases">
        <authorList>
            <person name="Rodriguez Cubillos JULIANA M."/>
            <person name="De Vega J."/>
        </authorList>
    </citation>
    <scope>NUCLEOTIDE SEQUENCE</scope>
</reference>
<evidence type="ECO:0000313" key="1">
    <source>
        <dbReference type="EMBL" id="CAJ2639331.1"/>
    </source>
</evidence>
<proteinExistence type="predicted"/>
<keyword evidence="2" id="KW-1185">Reference proteome</keyword>